<protein>
    <submittedName>
        <fullName evidence="1">Uncharacterized protein</fullName>
    </submittedName>
</protein>
<name>A0A0A9C6L8_ARUDO</name>
<reference evidence="1" key="1">
    <citation type="submission" date="2014-09" db="EMBL/GenBank/DDBJ databases">
        <authorList>
            <person name="Magalhaes I.L.F."/>
            <person name="Oliveira U."/>
            <person name="Santos F.R."/>
            <person name="Vidigal T.H.D.A."/>
            <person name="Brescovit A.D."/>
            <person name="Santos A.J."/>
        </authorList>
    </citation>
    <scope>NUCLEOTIDE SEQUENCE</scope>
    <source>
        <tissue evidence="1">Shoot tissue taken approximately 20 cm above the soil surface</tissue>
    </source>
</reference>
<dbReference type="AlphaFoldDB" id="A0A0A9C6L8"/>
<sequence>MDATPGTWELTGEPPCRRECLPRRSGPPRRRAVLRSVRLLCITACIVGREGSVGGALGAVHVVAWVDDNDRC</sequence>
<dbReference type="EMBL" id="GBRH01225931">
    <property type="protein sequence ID" value="JAD71964.1"/>
    <property type="molecule type" value="Transcribed_RNA"/>
</dbReference>
<proteinExistence type="predicted"/>
<accession>A0A0A9C6L8</accession>
<evidence type="ECO:0000313" key="1">
    <source>
        <dbReference type="EMBL" id="JAD71964.1"/>
    </source>
</evidence>
<organism evidence="1">
    <name type="scientific">Arundo donax</name>
    <name type="common">Giant reed</name>
    <name type="synonym">Donax arundinaceus</name>
    <dbReference type="NCBI Taxonomy" id="35708"/>
    <lineage>
        <taxon>Eukaryota</taxon>
        <taxon>Viridiplantae</taxon>
        <taxon>Streptophyta</taxon>
        <taxon>Embryophyta</taxon>
        <taxon>Tracheophyta</taxon>
        <taxon>Spermatophyta</taxon>
        <taxon>Magnoliopsida</taxon>
        <taxon>Liliopsida</taxon>
        <taxon>Poales</taxon>
        <taxon>Poaceae</taxon>
        <taxon>PACMAD clade</taxon>
        <taxon>Arundinoideae</taxon>
        <taxon>Arundineae</taxon>
        <taxon>Arundo</taxon>
    </lineage>
</organism>
<reference evidence="1" key="2">
    <citation type="journal article" date="2015" name="Data Brief">
        <title>Shoot transcriptome of the giant reed, Arundo donax.</title>
        <authorList>
            <person name="Barrero R.A."/>
            <person name="Guerrero F.D."/>
            <person name="Moolhuijzen P."/>
            <person name="Goolsby J.A."/>
            <person name="Tidwell J."/>
            <person name="Bellgard S.E."/>
            <person name="Bellgard M.I."/>
        </authorList>
    </citation>
    <scope>NUCLEOTIDE SEQUENCE</scope>
    <source>
        <tissue evidence="1">Shoot tissue taken approximately 20 cm above the soil surface</tissue>
    </source>
</reference>